<dbReference type="CDD" id="cd00737">
    <property type="entry name" value="lyz_endolysin_autolysin"/>
    <property type="match status" value="1"/>
</dbReference>
<proteinExistence type="inferred from homology"/>
<dbReference type="InterPro" id="IPR033907">
    <property type="entry name" value="Endolysin_autolysin"/>
</dbReference>
<keyword evidence="2 7" id="KW-0929">Antimicrobial</keyword>
<dbReference type="PANTHER" id="PTHR38107">
    <property type="match status" value="1"/>
</dbReference>
<keyword evidence="6 7" id="KW-0326">Glycosidase</keyword>
<keyword evidence="4 7" id="KW-0378">Hydrolase</keyword>
<comment type="caution">
    <text evidence="8">The sequence shown here is derived from an EMBL/GenBank/DDBJ whole genome shotgun (WGS) entry which is preliminary data.</text>
</comment>
<evidence type="ECO:0000256" key="2">
    <source>
        <dbReference type="ARBA" id="ARBA00022529"/>
    </source>
</evidence>
<comment type="catalytic activity">
    <reaction evidence="1 7">
        <text>Hydrolysis of (1-&gt;4)-beta-linkages between N-acetylmuramic acid and N-acetyl-D-glucosamine residues in a peptidoglycan and between N-acetyl-D-glucosamine residues in chitodextrins.</text>
        <dbReference type="EC" id="3.2.1.17"/>
    </reaction>
</comment>
<dbReference type="InterPro" id="IPR023346">
    <property type="entry name" value="Lysozyme-like_dom_sf"/>
</dbReference>
<dbReference type="EC" id="3.2.1.17" evidence="7"/>
<dbReference type="SUPFAM" id="SSF53955">
    <property type="entry name" value="Lysozyme-like"/>
    <property type="match status" value="1"/>
</dbReference>
<evidence type="ECO:0000256" key="5">
    <source>
        <dbReference type="ARBA" id="ARBA00023200"/>
    </source>
</evidence>
<evidence type="ECO:0000256" key="7">
    <source>
        <dbReference type="RuleBase" id="RU003788"/>
    </source>
</evidence>
<evidence type="ECO:0000313" key="9">
    <source>
        <dbReference type="Proteomes" id="UP000180133"/>
    </source>
</evidence>
<dbReference type="Proteomes" id="UP000180133">
    <property type="component" value="Unassembled WGS sequence"/>
</dbReference>
<name>A0ABX3D706_9VIBR</name>
<protein>
    <recommendedName>
        <fullName evidence="7">Lysozyme</fullName>
        <ecNumber evidence="7">3.2.1.17</ecNumber>
    </recommendedName>
</protein>
<dbReference type="Gene3D" id="1.10.530.40">
    <property type="match status" value="1"/>
</dbReference>
<comment type="similarity">
    <text evidence="7">Belongs to the glycosyl hydrolase 24 family.</text>
</comment>
<dbReference type="PANTHER" id="PTHR38107:SF3">
    <property type="entry name" value="LYSOZYME RRRD-RELATED"/>
    <property type="match status" value="1"/>
</dbReference>
<dbReference type="InterPro" id="IPR002196">
    <property type="entry name" value="Glyco_hydro_24"/>
</dbReference>
<organism evidence="8 9">
    <name type="scientific">Vibrio rotiferianus</name>
    <dbReference type="NCBI Taxonomy" id="190895"/>
    <lineage>
        <taxon>Bacteria</taxon>
        <taxon>Pseudomonadati</taxon>
        <taxon>Pseudomonadota</taxon>
        <taxon>Gammaproteobacteria</taxon>
        <taxon>Vibrionales</taxon>
        <taxon>Vibrionaceae</taxon>
        <taxon>Vibrio</taxon>
    </lineage>
</organism>
<accession>A0ABX3D706</accession>
<evidence type="ECO:0000256" key="3">
    <source>
        <dbReference type="ARBA" id="ARBA00022638"/>
    </source>
</evidence>
<dbReference type="InterPro" id="IPR023347">
    <property type="entry name" value="Lysozyme_dom_sf"/>
</dbReference>
<sequence length="199" mass="22370">MSRPDGRIDVNGRSHRKLKELLLSVTPNVNSAQKSSYTLSIKGANLLKKIEQLKLFPYDDQNGQSISHWNKGATIGYGHLISQVNWDNYKNGIDAKEADLLFTKDVKPFQDAVRNSLKVSVSQSQFDAMVIFAFNIGVGGFKESSALKLINNPEAKTSYPSLEKAWKAWNKSQGKTNKGLINRRACEWTIFTEGVYRGW</sequence>
<gene>
    <name evidence="8" type="ORF">BI375_06565</name>
</gene>
<dbReference type="Pfam" id="PF00959">
    <property type="entry name" value="Phage_lysozyme"/>
    <property type="match status" value="1"/>
</dbReference>
<evidence type="ECO:0000313" key="8">
    <source>
        <dbReference type="EMBL" id="OHY91359.1"/>
    </source>
</evidence>
<keyword evidence="3 7" id="KW-0081">Bacteriolytic enzyme</keyword>
<dbReference type="EMBL" id="MKFT01000023">
    <property type="protein sequence ID" value="OHY91359.1"/>
    <property type="molecule type" value="Genomic_DNA"/>
</dbReference>
<dbReference type="InterPro" id="IPR051018">
    <property type="entry name" value="Bacteriophage_GH24"/>
</dbReference>
<keyword evidence="9" id="KW-1185">Reference proteome</keyword>
<evidence type="ECO:0000256" key="4">
    <source>
        <dbReference type="ARBA" id="ARBA00022801"/>
    </source>
</evidence>
<reference evidence="8 9" key="1">
    <citation type="submission" date="2016-09" db="EMBL/GenBank/DDBJ databases">
        <title>Isolation, identification and antibiotic sensitivity analysis of bacterial pathogen from juvenile Hippocampus erectus with tail-rotted disease.</title>
        <authorList>
            <person name="Yang Q."/>
        </authorList>
    </citation>
    <scope>NUCLEOTIDE SEQUENCE [LARGE SCALE GENOMIC DNA]</scope>
    <source>
        <strain evidence="8 9">HM-10</strain>
    </source>
</reference>
<dbReference type="HAMAP" id="MF_04110">
    <property type="entry name" value="ENDOLYSIN_T4"/>
    <property type="match status" value="1"/>
</dbReference>
<evidence type="ECO:0000256" key="6">
    <source>
        <dbReference type="ARBA" id="ARBA00023295"/>
    </source>
</evidence>
<evidence type="ECO:0000256" key="1">
    <source>
        <dbReference type="ARBA" id="ARBA00000632"/>
    </source>
</evidence>
<keyword evidence="5" id="KW-1035">Host cytoplasm</keyword>
<dbReference type="InterPro" id="IPR034690">
    <property type="entry name" value="Endolysin_T4_type"/>
</dbReference>